<dbReference type="Gene3D" id="3.90.79.10">
    <property type="entry name" value="Nucleoside Triphosphate Pyrophosphohydrolase"/>
    <property type="match status" value="1"/>
</dbReference>
<dbReference type="RefSeq" id="WP_179772044.1">
    <property type="nucleotide sequence ID" value="NZ_JACCFK010000001.1"/>
</dbReference>
<dbReference type="Proteomes" id="UP000549616">
    <property type="component" value="Unassembled WGS sequence"/>
</dbReference>
<dbReference type="Pfam" id="PF00293">
    <property type="entry name" value="NUDIX"/>
    <property type="match status" value="1"/>
</dbReference>
<protein>
    <submittedName>
        <fullName evidence="6">8-oxo-dGTP diphosphatase</fullName>
        <ecNumber evidence="6">3.6.1.55</ecNumber>
    </submittedName>
</protein>
<feature type="domain" description="Nudix hydrolase" evidence="5">
    <location>
        <begin position="25"/>
        <end position="152"/>
    </location>
</feature>
<name>A0A853AYB4_9PSEU</name>
<reference evidence="6 7" key="1">
    <citation type="submission" date="2020-07" db="EMBL/GenBank/DDBJ databases">
        <title>Sequencing the genomes of 1000 actinobacteria strains.</title>
        <authorList>
            <person name="Klenk H.-P."/>
        </authorList>
    </citation>
    <scope>NUCLEOTIDE SEQUENCE [LARGE SCALE GENOMIC DNA]</scope>
    <source>
        <strain evidence="6 7">DSM 104006</strain>
    </source>
</reference>
<evidence type="ECO:0000256" key="4">
    <source>
        <dbReference type="RuleBase" id="RU003476"/>
    </source>
</evidence>
<dbReference type="InterPro" id="IPR020476">
    <property type="entry name" value="Nudix_hydrolase"/>
</dbReference>
<dbReference type="EMBL" id="JACCFK010000001">
    <property type="protein sequence ID" value="NYI87680.1"/>
    <property type="molecule type" value="Genomic_DNA"/>
</dbReference>
<dbReference type="SUPFAM" id="SSF55811">
    <property type="entry name" value="Nudix"/>
    <property type="match status" value="1"/>
</dbReference>
<comment type="similarity">
    <text evidence="2 4">Belongs to the Nudix hydrolase family.</text>
</comment>
<dbReference type="PRINTS" id="PR00502">
    <property type="entry name" value="NUDIXFAMILY"/>
</dbReference>
<keyword evidence="7" id="KW-1185">Reference proteome</keyword>
<evidence type="ECO:0000256" key="2">
    <source>
        <dbReference type="ARBA" id="ARBA00005582"/>
    </source>
</evidence>
<gene>
    <name evidence="6" type="ORF">HNR02_001003</name>
</gene>
<dbReference type="CDD" id="cd02883">
    <property type="entry name" value="NUDIX_Hydrolase"/>
    <property type="match status" value="1"/>
</dbReference>
<dbReference type="EC" id="3.6.1.55" evidence="6"/>
<evidence type="ECO:0000313" key="6">
    <source>
        <dbReference type="EMBL" id="NYI87680.1"/>
    </source>
</evidence>
<evidence type="ECO:0000313" key="7">
    <source>
        <dbReference type="Proteomes" id="UP000549616"/>
    </source>
</evidence>
<dbReference type="InterPro" id="IPR020084">
    <property type="entry name" value="NUDIX_hydrolase_CS"/>
</dbReference>
<keyword evidence="3 4" id="KW-0378">Hydrolase</keyword>
<dbReference type="GO" id="GO:0035539">
    <property type="term" value="F:8-oxo-7,8-dihydrodeoxyguanosine triphosphate pyrophosphatase activity"/>
    <property type="evidence" value="ECO:0007669"/>
    <property type="project" value="UniProtKB-EC"/>
</dbReference>
<evidence type="ECO:0000256" key="3">
    <source>
        <dbReference type="ARBA" id="ARBA00022801"/>
    </source>
</evidence>
<evidence type="ECO:0000256" key="1">
    <source>
        <dbReference type="ARBA" id="ARBA00001946"/>
    </source>
</evidence>
<dbReference type="AlphaFoldDB" id="A0A853AYB4"/>
<dbReference type="PROSITE" id="PS51462">
    <property type="entry name" value="NUDIX"/>
    <property type="match status" value="1"/>
</dbReference>
<organism evidence="6 7">
    <name type="scientific">Amycolatopsis endophytica</name>
    <dbReference type="NCBI Taxonomy" id="860233"/>
    <lineage>
        <taxon>Bacteria</taxon>
        <taxon>Bacillati</taxon>
        <taxon>Actinomycetota</taxon>
        <taxon>Actinomycetes</taxon>
        <taxon>Pseudonocardiales</taxon>
        <taxon>Pseudonocardiaceae</taxon>
        <taxon>Amycolatopsis</taxon>
    </lineage>
</organism>
<dbReference type="PROSITE" id="PS00893">
    <property type="entry name" value="NUDIX_BOX"/>
    <property type="match status" value="1"/>
</dbReference>
<sequence>MTGLPVTDARGDTLVSLRFGAERDLSVPMPLALVVVEVDERVLLVFDRRRERWELPGGMIEPGETPHRAAVRELAEETGIVVSGLRFAAVAGFVLRDPVRREYAAVYRAGFAVEPSVTPQEDEVSAIAWWHPGAPMLREQSELDAAIARLVSAR</sequence>
<comment type="caution">
    <text evidence="6">The sequence shown here is derived from an EMBL/GenBank/DDBJ whole genome shotgun (WGS) entry which is preliminary data.</text>
</comment>
<dbReference type="InterPro" id="IPR015797">
    <property type="entry name" value="NUDIX_hydrolase-like_dom_sf"/>
</dbReference>
<accession>A0A853AYB4</accession>
<proteinExistence type="inferred from homology"/>
<evidence type="ECO:0000259" key="5">
    <source>
        <dbReference type="PROSITE" id="PS51462"/>
    </source>
</evidence>
<dbReference type="PANTHER" id="PTHR43046">
    <property type="entry name" value="GDP-MANNOSE MANNOSYL HYDROLASE"/>
    <property type="match status" value="1"/>
</dbReference>
<dbReference type="PANTHER" id="PTHR43046:SF14">
    <property type="entry name" value="MUTT_NUDIX FAMILY PROTEIN"/>
    <property type="match status" value="1"/>
</dbReference>
<comment type="cofactor">
    <cofactor evidence="1">
        <name>Mg(2+)</name>
        <dbReference type="ChEBI" id="CHEBI:18420"/>
    </cofactor>
</comment>
<dbReference type="InterPro" id="IPR000086">
    <property type="entry name" value="NUDIX_hydrolase_dom"/>
</dbReference>